<dbReference type="Gene3D" id="3.50.50.60">
    <property type="entry name" value="FAD/NAD(P)-binding domain"/>
    <property type="match status" value="1"/>
</dbReference>
<evidence type="ECO:0000256" key="2">
    <source>
        <dbReference type="ARBA" id="ARBA00022630"/>
    </source>
</evidence>
<comment type="similarity">
    <text evidence="1">Belongs to the paxM FAD-dependent monooxygenase family.</text>
</comment>
<dbReference type="STRING" id="92696.A0A4R0R878"/>
<dbReference type="GO" id="GO:0071949">
    <property type="term" value="F:FAD binding"/>
    <property type="evidence" value="ECO:0007669"/>
    <property type="project" value="InterPro"/>
</dbReference>
<feature type="domain" description="FAD-binding" evidence="6">
    <location>
        <begin position="64"/>
        <end position="266"/>
    </location>
</feature>
<name>A0A4R0R878_9APHY</name>
<dbReference type="InterPro" id="IPR036188">
    <property type="entry name" value="FAD/NAD-bd_sf"/>
</dbReference>
<accession>A0A4R0R878</accession>
<organism evidence="7 8">
    <name type="scientific">Steccherinum ochraceum</name>
    <dbReference type="NCBI Taxonomy" id="92696"/>
    <lineage>
        <taxon>Eukaryota</taxon>
        <taxon>Fungi</taxon>
        <taxon>Dikarya</taxon>
        <taxon>Basidiomycota</taxon>
        <taxon>Agaricomycotina</taxon>
        <taxon>Agaricomycetes</taxon>
        <taxon>Polyporales</taxon>
        <taxon>Steccherinaceae</taxon>
        <taxon>Steccherinum</taxon>
    </lineage>
</organism>
<dbReference type="InterPro" id="IPR002938">
    <property type="entry name" value="FAD-bd"/>
</dbReference>
<proteinExistence type="inferred from homology"/>
<evidence type="ECO:0000256" key="5">
    <source>
        <dbReference type="ARBA" id="ARBA00023033"/>
    </source>
</evidence>
<gene>
    <name evidence="7" type="ORF">EIP91_004740</name>
</gene>
<evidence type="ECO:0000313" key="8">
    <source>
        <dbReference type="Proteomes" id="UP000292702"/>
    </source>
</evidence>
<dbReference type="AlphaFoldDB" id="A0A4R0R878"/>
<protein>
    <recommendedName>
        <fullName evidence="6">FAD-binding domain-containing protein</fullName>
    </recommendedName>
</protein>
<dbReference type="GO" id="GO:0004497">
    <property type="term" value="F:monooxygenase activity"/>
    <property type="evidence" value="ECO:0007669"/>
    <property type="project" value="UniProtKB-KW"/>
</dbReference>
<evidence type="ECO:0000259" key="6">
    <source>
        <dbReference type="Pfam" id="PF01494"/>
    </source>
</evidence>
<evidence type="ECO:0000313" key="7">
    <source>
        <dbReference type="EMBL" id="TCD63930.1"/>
    </source>
</evidence>
<keyword evidence="3" id="KW-0274">FAD</keyword>
<dbReference type="SUPFAM" id="SSF51905">
    <property type="entry name" value="FAD/NAD(P)-binding domain"/>
    <property type="match status" value="1"/>
</dbReference>
<keyword evidence="5" id="KW-0503">Monooxygenase</keyword>
<comment type="caution">
    <text evidence="7">The sequence shown here is derived from an EMBL/GenBank/DDBJ whole genome shotgun (WGS) entry which is preliminary data.</text>
</comment>
<dbReference type="EMBL" id="RWJN01000265">
    <property type="protein sequence ID" value="TCD63930.1"/>
    <property type="molecule type" value="Genomic_DNA"/>
</dbReference>
<dbReference type="Proteomes" id="UP000292702">
    <property type="component" value="Unassembled WGS sequence"/>
</dbReference>
<dbReference type="InterPro" id="IPR050493">
    <property type="entry name" value="FAD-dep_Monooxygenase_BioMet"/>
</dbReference>
<evidence type="ECO:0000256" key="4">
    <source>
        <dbReference type="ARBA" id="ARBA00023002"/>
    </source>
</evidence>
<sequence>MAATVDHSIWMIALSSSLPFFHGSLFDVPQTAHRPGRPAELKIDCLVLGGEIDRASCGVPPAAAGLSGLATAIAMKRSGHNVTVVERDPSRNKTGTGGGCRLPPNMTKILFRWGFGDKLIEYGTKLMMLQLYRYETGDLLGYHNFPQEMLKQAGGDYVLIQYGDLWQILYEGAINAGAEVLTGMEVTAIDSSNSTITVANGDVLTADVLIGADGPLGRGRQLLLDQHRSTEKMAKSWQMYESVIPAERIQQYPELQALMKVNFHQDRTMLYFGSGRLWRFFPISQSQKYAMHYEIEDDGTAGDWGNEPNVKLSDMVANTDCEPLIRLLADIAEPNQPPRYAYQTQLSWTTGYTIANTSSYSAKLRTRSPRGVTRLSTTDEVVLHRFFTYKPGEQQKARDEGLRSTHMMGRNDFGDSKDVTAKRWEEVKKVYAYDCEDEADEWWVKWGLLRLKAAERNKFHSLQTPQP</sequence>
<keyword evidence="8" id="KW-1185">Reference proteome</keyword>
<dbReference type="Pfam" id="PF01494">
    <property type="entry name" value="FAD_binding_3"/>
    <property type="match status" value="1"/>
</dbReference>
<reference evidence="7 8" key="1">
    <citation type="submission" date="2018-11" db="EMBL/GenBank/DDBJ databases">
        <title>Genome assembly of Steccherinum ochraceum LE-BIN_3174, the white-rot fungus of the Steccherinaceae family (The Residual Polyporoid clade, Polyporales, Basidiomycota).</title>
        <authorList>
            <person name="Fedorova T.V."/>
            <person name="Glazunova O.A."/>
            <person name="Landesman E.O."/>
            <person name="Moiseenko K.V."/>
            <person name="Psurtseva N.V."/>
            <person name="Savinova O.S."/>
            <person name="Shakhova N.V."/>
            <person name="Tyazhelova T.V."/>
            <person name="Vasina D.V."/>
        </authorList>
    </citation>
    <scope>NUCLEOTIDE SEQUENCE [LARGE SCALE GENOMIC DNA]</scope>
    <source>
        <strain evidence="7 8">LE-BIN_3174</strain>
    </source>
</reference>
<keyword evidence="4" id="KW-0560">Oxidoreductase</keyword>
<dbReference type="OrthoDB" id="5428495at2759"/>
<dbReference type="PANTHER" id="PTHR13789">
    <property type="entry name" value="MONOOXYGENASE"/>
    <property type="match status" value="1"/>
</dbReference>
<dbReference type="PANTHER" id="PTHR13789:SF309">
    <property type="entry name" value="PUTATIVE (AFU_ORTHOLOGUE AFUA_6G14510)-RELATED"/>
    <property type="match status" value="1"/>
</dbReference>
<evidence type="ECO:0000256" key="3">
    <source>
        <dbReference type="ARBA" id="ARBA00022827"/>
    </source>
</evidence>
<keyword evidence="2" id="KW-0285">Flavoprotein</keyword>
<evidence type="ECO:0000256" key="1">
    <source>
        <dbReference type="ARBA" id="ARBA00007992"/>
    </source>
</evidence>